<evidence type="ECO:0000313" key="2">
    <source>
        <dbReference type="Proteomes" id="UP000765509"/>
    </source>
</evidence>
<organism evidence="1 2">
    <name type="scientific">Austropuccinia psidii MF-1</name>
    <dbReference type="NCBI Taxonomy" id="1389203"/>
    <lineage>
        <taxon>Eukaryota</taxon>
        <taxon>Fungi</taxon>
        <taxon>Dikarya</taxon>
        <taxon>Basidiomycota</taxon>
        <taxon>Pucciniomycotina</taxon>
        <taxon>Pucciniomycetes</taxon>
        <taxon>Pucciniales</taxon>
        <taxon>Sphaerophragmiaceae</taxon>
        <taxon>Austropuccinia</taxon>
    </lineage>
</organism>
<dbReference type="InterPro" id="IPR036397">
    <property type="entry name" value="RNaseH_sf"/>
</dbReference>
<reference evidence="1" key="1">
    <citation type="submission" date="2021-03" db="EMBL/GenBank/DDBJ databases">
        <title>Draft genome sequence of rust myrtle Austropuccinia psidii MF-1, a brazilian biotype.</title>
        <authorList>
            <person name="Quecine M.C."/>
            <person name="Pachon D.M.R."/>
            <person name="Bonatelli M.L."/>
            <person name="Correr F.H."/>
            <person name="Franceschini L.M."/>
            <person name="Leite T.F."/>
            <person name="Margarido G.R.A."/>
            <person name="Almeida C.A."/>
            <person name="Ferrarezi J.A."/>
            <person name="Labate C.A."/>
        </authorList>
    </citation>
    <scope>NUCLEOTIDE SEQUENCE</scope>
    <source>
        <strain evidence="1">MF-1</strain>
    </source>
</reference>
<dbReference type="Gene3D" id="3.30.420.10">
    <property type="entry name" value="Ribonuclease H-like superfamily/Ribonuclease H"/>
    <property type="match status" value="1"/>
</dbReference>
<dbReference type="EMBL" id="AVOT02000030">
    <property type="protein sequence ID" value="MBW0460570.1"/>
    <property type="molecule type" value="Genomic_DNA"/>
</dbReference>
<proteinExistence type="predicted"/>
<dbReference type="AlphaFoldDB" id="A0A9Q3GAQ6"/>
<dbReference type="GO" id="GO:0003676">
    <property type="term" value="F:nucleic acid binding"/>
    <property type="evidence" value="ECO:0007669"/>
    <property type="project" value="InterPro"/>
</dbReference>
<evidence type="ECO:0000313" key="1">
    <source>
        <dbReference type="EMBL" id="MBW0460570.1"/>
    </source>
</evidence>
<comment type="caution">
    <text evidence="1">The sequence shown here is derived from an EMBL/GenBank/DDBJ whole genome shotgun (WGS) entry which is preliminary data.</text>
</comment>
<protein>
    <submittedName>
        <fullName evidence="1">Uncharacterized protein</fullName>
    </submittedName>
</protein>
<keyword evidence="2" id="KW-1185">Reference proteome</keyword>
<gene>
    <name evidence="1" type="ORF">O181_000285</name>
</gene>
<name>A0A9Q3GAQ6_9BASI</name>
<accession>A0A9Q3GAQ6</accession>
<dbReference type="Proteomes" id="UP000765509">
    <property type="component" value="Unassembled WGS sequence"/>
</dbReference>
<sequence>MIQKVEDICRRLCAYGMEYKYHEGYPHDWVSLLPAVQLAYNTSKDSTKGKSPSLVEKGWKPLFPVDHLKKNLLTVHPTAKDFHDMCKRAYETAAKCIPETEEYNKQRYNKTQKEPDFKEGDQVLVSTLNFNNLKGEKKMRDSFVGTFTIIKLIVKSAVDVIITEELPAKHPVVLVSLVKPYFHTGGDNFPSRKKSYTPKDMVEVEEYPGPVKRSSREERSDLMVETRDNIWSYSRTKQQIKINCWQKMPYQMVTFA</sequence>
<dbReference type="OrthoDB" id="3158924at2759"/>